<organism evidence="9 10">
    <name type="scientific">Aquitalea aquatica</name>
    <dbReference type="NCBI Taxonomy" id="3044273"/>
    <lineage>
        <taxon>Bacteria</taxon>
        <taxon>Pseudomonadati</taxon>
        <taxon>Pseudomonadota</taxon>
        <taxon>Betaproteobacteria</taxon>
        <taxon>Neisseriales</taxon>
        <taxon>Chromobacteriaceae</taxon>
        <taxon>Aquitalea</taxon>
    </lineage>
</organism>
<feature type="binding site" description="covalent" evidence="7">
    <location>
        <position position="136"/>
    </location>
    <ligand>
        <name>heme c</name>
        <dbReference type="ChEBI" id="CHEBI:61717"/>
    </ligand>
</feature>
<evidence type="ECO:0000256" key="4">
    <source>
        <dbReference type="ARBA" id="ARBA00022982"/>
    </source>
</evidence>
<evidence type="ECO:0000256" key="1">
    <source>
        <dbReference type="ARBA" id="ARBA00022448"/>
    </source>
</evidence>
<evidence type="ECO:0000256" key="6">
    <source>
        <dbReference type="PIRSR" id="PIRSR000027-1"/>
    </source>
</evidence>
<feature type="binding site" description="axial binding residue" evidence="6">
    <location>
        <position position="140"/>
    </location>
    <ligand>
        <name>heme c</name>
        <dbReference type="ChEBI" id="CHEBI:61717"/>
    </ligand>
    <ligandPart>
        <name>Fe</name>
        <dbReference type="ChEBI" id="CHEBI:18248"/>
    </ligandPart>
</feature>
<keyword evidence="2 7" id="KW-0349">Heme</keyword>
<keyword evidence="5 6" id="KW-0408">Iron</keyword>
<name>A0A838Y7U8_9NEIS</name>
<accession>A0A838Y7U8</accession>
<feature type="signal peptide" evidence="8">
    <location>
        <begin position="1"/>
        <end position="19"/>
    </location>
</feature>
<dbReference type="Proteomes" id="UP000545606">
    <property type="component" value="Unassembled WGS sequence"/>
</dbReference>
<dbReference type="Pfam" id="PF01322">
    <property type="entry name" value="Cytochrom_C_2"/>
    <property type="match status" value="1"/>
</dbReference>
<dbReference type="GO" id="GO:0005506">
    <property type="term" value="F:iron ion binding"/>
    <property type="evidence" value="ECO:0007669"/>
    <property type="project" value="InterPro"/>
</dbReference>
<dbReference type="PIRSF" id="PIRSF000027">
    <property type="entry name" value="Cytc_c_prime"/>
    <property type="match status" value="1"/>
</dbReference>
<keyword evidence="10" id="KW-1185">Reference proteome</keyword>
<proteinExistence type="predicted"/>
<comment type="PTM">
    <text evidence="7">Binds 1 heme group per subunit.</text>
</comment>
<gene>
    <name evidence="9" type="ORF">H2Z84_13750</name>
</gene>
<evidence type="ECO:0000256" key="2">
    <source>
        <dbReference type="ARBA" id="ARBA00022617"/>
    </source>
</evidence>
<dbReference type="GO" id="GO:0022900">
    <property type="term" value="P:electron transport chain"/>
    <property type="evidence" value="ECO:0007669"/>
    <property type="project" value="InterPro"/>
</dbReference>
<dbReference type="GO" id="GO:0020037">
    <property type="term" value="F:heme binding"/>
    <property type="evidence" value="ECO:0007669"/>
    <property type="project" value="InterPro"/>
</dbReference>
<reference evidence="9 10" key="1">
    <citation type="submission" date="2020-07" db="EMBL/GenBank/DDBJ databases">
        <title>Draft genome sequence of violacein-producing bacteria and related species.</title>
        <authorList>
            <person name="Wilson H.S."/>
            <person name="De Leon M.E."/>
        </authorList>
    </citation>
    <scope>NUCLEOTIDE SEQUENCE [LARGE SCALE GENOMIC DNA]</scope>
    <source>
        <strain evidence="9 10">HSC-21Su07</strain>
    </source>
</reference>
<feature type="binding site" description="covalent" evidence="7">
    <location>
        <position position="139"/>
    </location>
    <ligand>
        <name>heme c</name>
        <dbReference type="ChEBI" id="CHEBI:61717"/>
    </ligand>
</feature>
<dbReference type="InterPro" id="IPR012127">
    <property type="entry name" value="Cyt_c_prime"/>
</dbReference>
<dbReference type="Gene3D" id="1.20.120.10">
    <property type="entry name" value="Cytochrome c/b562"/>
    <property type="match status" value="1"/>
</dbReference>
<evidence type="ECO:0000313" key="10">
    <source>
        <dbReference type="Proteomes" id="UP000545606"/>
    </source>
</evidence>
<evidence type="ECO:0000256" key="5">
    <source>
        <dbReference type="ARBA" id="ARBA00023004"/>
    </source>
</evidence>
<dbReference type="EMBL" id="JACERN010000033">
    <property type="protein sequence ID" value="MBA4709442.1"/>
    <property type="molecule type" value="Genomic_DNA"/>
</dbReference>
<dbReference type="InterPro" id="IPR010980">
    <property type="entry name" value="Cyt_c/b562"/>
</dbReference>
<keyword evidence="3 6" id="KW-0479">Metal-binding</keyword>
<dbReference type="SUPFAM" id="SSF47175">
    <property type="entry name" value="Cytochromes"/>
    <property type="match status" value="1"/>
</dbReference>
<dbReference type="AlphaFoldDB" id="A0A838Y7U8"/>
<keyword evidence="8" id="KW-0732">Signal</keyword>
<sequence>MKKILMLSLCALLASPVFAADDPVVARQTIFKQFKKDAAAMGKMVKGDAFNKDEFSKLAAHLDEIAQQPWQHFPAGSASGQAKHKTDAKAEIWSKAADWTKAVDNFKAETGKLKQVAANGDVASIKNQFGAVQKTCKSCHDGFRKD</sequence>
<comment type="caution">
    <text evidence="9">The sequence shown here is derived from an EMBL/GenBank/DDBJ whole genome shotgun (WGS) entry which is preliminary data.</text>
</comment>
<evidence type="ECO:0000256" key="3">
    <source>
        <dbReference type="ARBA" id="ARBA00022723"/>
    </source>
</evidence>
<dbReference type="InterPro" id="IPR002321">
    <property type="entry name" value="Cyt_c_II"/>
</dbReference>
<feature type="chain" id="PRO_5032848156" evidence="8">
    <location>
        <begin position="20"/>
        <end position="146"/>
    </location>
</feature>
<evidence type="ECO:0000256" key="7">
    <source>
        <dbReference type="PIRSR" id="PIRSR000027-2"/>
    </source>
</evidence>
<dbReference type="GO" id="GO:0042597">
    <property type="term" value="C:periplasmic space"/>
    <property type="evidence" value="ECO:0007669"/>
    <property type="project" value="InterPro"/>
</dbReference>
<evidence type="ECO:0000313" key="9">
    <source>
        <dbReference type="EMBL" id="MBA4709442.1"/>
    </source>
</evidence>
<dbReference type="GO" id="GO:0009055">
    <property type="term" value="F:electron transfer activity"/>
    <property type="evidence" value="ECO:0007669"/>
    <property type="project" value="InterPro"/>
</dbReference>
<evidence type="ECO:0000256" key="8">
    <source>
        <dbReference type="SAM" id="SignalP"/>
    </source>
</evidence>
<keyword evidence="1" id="KW-0813">Transport</keyword>
<protein>
    <submittedName>
        <fullName evidence="9">Cytochrome c</fullName>
    </submittedName>
</protein>
<dbReference type="RefSeq" id="WP_181836470.1">
    <property type="nucleotide sequence ID" value="NZ_JACERN010000033.1"/>
</dbReference>
<dbReference type="PROSITE" id="PS51009">
    <property type="entry name" value="CYTCII"/>
    <property type="match status" value="1"/>
</dbReference>
<keyword evidence="4" id="KW-0249">Electron transport</keyword>